<proteinExistence type="predicted"/>
<evidence type="ECO:0000313" key="2">
    <source>
        <dbReference type="Proteomes" id="UP000077623"/>
    </source>
</evidence>
<organism evidence="1 2">
    <name type="scientific">Candidatus Mycoplasma haematobovis</name>
    <dbReference type="NCBI Taxonomy" id="432608"/>
    <lineage>
        <taxon>Bacteria</taxon>
        <taxon>Bacillati</taxon>
        <taxon>Mycoplasmatota</taxon>
        <taxon>Mollicutes</taxon>
        <taxon>Mycoplasmataceae</taxon>
        <taxon>Mycoplasma</taxon>
    </lineage>
</organism>
<accession>A0A1A9QDT2</accession>
<gene>
    <name evidence="1" type="ORF">A6V39_04290</name>
</gene>
<dbReference type="Proteomes" id="UP000077623">
    <property type="component" value="Unassembled WGS sequence"/>
</dbReference>
<evidence type="ECO:0000313" key="1">
    <source>
        <dbReference type="EMBL" id="OAL10106.1"/>
    </source>
</evidence>
<protein>
    <submittedName>
        <fullName evidence="1">Uncharacterized protein</fullName>
    </submittedName>
</protein>
<reference evidence="2" key="1">
    <citation type="submission" date="2016-04" db="EMBL/GenBank/DDBJ databases">
        <authorList>
            <person name="Quiroz-Castaneda R.E."/>
            <person name="Martinez-Ocampo F."/>
        </authorList>
    </citation>
    <scope>NUCLEOTIDE SEQUENCE [LARGE SCALE GENOMIC DNA]</scope>
    <source>
        <strain evidence="2">INIFAP01</strain>
    </source>
</reference>
<dbReference type="EMBL" id="LWUJ01000012">
    <property type="protein sequence ID" value="OAL10106.1"/>
    <property type="molecule type" value="Genomic_DNA"/>
</dbReference>
<name>A0A1A9QDT2_9MOLU</name>
<dbReference type="RefSeq" id="WP_187150492.1">
    <property type="nucleotide sequence ID" value="NZ_LWUJ01000012.1"/>
</dbReference>
<comment type="caution">
    <text evidence="1">The sequence shown here is derived from an EMBL/GenBank/DDBJ whole genome shotgun (WGS) entry which is preliminary data.</text>
</comment>
<dbReference type="STRING" id="432608.A6V39_04290"/>
<dbReference type="AlphaFoldDB" id="A0A1A9QDT2"/>
<keyword evidence="2" id="KW-1185">Reference proteome</keyword>
<sequence>MKKLSLNKKYLLVGGAESKAKKVANTTVKKGSKATNLTRWNSYFHNAGLISVSAIAAVGHFSSSIQELLNKVQGTETEKKYHTYKTALRPNFRFTQSYWNSAITFGMPWYY</sequence>